<feature type="signal peptide" evidence="5">
    <location>
        <begin position="1"/>
        <end position="20"/>
    </location>
</feature>
<dbReference type="PANTHER" id="PTHR24369:SF214">
    <property type="entry name" value="GLYCOPROTEIN V PLATELET"/>
    <property type="match status" value="1"/>
</dbReference>
<dbReference type="SMART" id="SM00369">
    <property type="entry name" value="LRR_TYP"/>
    <property type="match status" value="8"/>
</dbReference>
<dbReference type="PROSITE" id="PS51450">
    <property type="entry name" value="LRR"/>
    <property type="match status" value="3"/>
</dbReference>
<dbReference type="InterPro" id="IPR032675">
    <property type="entry name" value="LRR_dom_sf"/>
</dbReference>
<name>A0AAV2TNN5_CALDB</name>
<evidence type="ECO:0000313" key="6">
    <source>
        <dbReference type="EMBL" id="CAL5139032.1"/>
    </source>
</evidence>
<feature type="region of interest" description="Disordered" evidence="3">
    <location>
        <begin position="655"/>
        <end position="685"/>
    </location>
</feature>
<evidence type="ECO:0000256" key="4">
    <source>
        <dbReference type="SAM" id="Phobius"/>
    </source>
</evidence>
<feature type="transmembrane region" description="Helical" evidence="4">
    <location>
        <begin position="589"/>
        <end position="612"/>
    </location>
</feature>
<dbReference type="EMBL" id="CAXLJL010000578">
    <property type="protein sequence ID" value="CAL5139032.1"/>
    <property type="molecule type" value="Genomic_DNA"/>
</dbReference>
<feature type="compositionally biased region" description="Polar residues" evidence="3">
    <location>
        <begin position="665"/>
        <end position="685"/>
    </location>
</feature>
<dbReference type="SUPFAM" id="SSF52058">
    <property type="entry name" value="L domain-like"/>
    <property type="match status" value="1"/>
</dbReference>
<evidence type="ECO:0000256" key="2">
    <source>
        <dbReference type="ARBA" id="ARBA00022737"/>
    </source>
</evidence>
<evidence type="ECO:0000256" key="3">
    <source>
        <dbReference type="SAM" id="MobiDB-lite"/>
    </source>
</evidence>
<dbReference type="InterPro" id="IPR003591">
    <property type="entry name" value="Leu-rich_rpt_typical-subtyp"/>
</dbReference>
<dbReference type="Pfam" id="PF13855">
    <property type="entry name" value="LRR_8"/>
    <property type="match status" value="2"/>
</dbReference>
<evidence type="ECO:0000256" key="5">
    <source>
        <dbReference type="SAM" id="SignalP"/>
    </source>
</evidence>
<accession>A0AAV2TNN5</accession>
<organism evidence="6 7">
    <name type="scientific">Calicophoron daubneyi</name>
    <name type="common">Rumen fluke</name>
    <name type="synonym">Paramphistomum daubneyi</name>
    <dbReference type="NCBI Taxonomy" id="300641"/>
    <lineage>
        <taxon>Eukaryota</taxon>
        <taxon>Metazoa</taxon>
        <taxon>Spiralia</taxon>
        <taxon>Lophotrochozoa</taxon>
        <taxon>Platyhelminthes</taxon>
        <taxon>Trematoda</taxon>
        <taxon>Digenea</taxon>
        <taxon>Plagiorchiida</taxon>
        <taxon>Pronocephalata</taxon>
        <taxon>Paramphistomoidea</taxon>
        <taxon>Paramphistomidae</taxon>
        <taxon>Calicophoron</taxon>
    </lineage>
</organism>
<dbReference type="PANTHER" id="PTHR24369">
    <property type="entry name" value="ANTIGEN BSP, PUTATIVE-RELATED"/>
    <property type="match status" value="1"/>
</dbReference>
<comment type="caution">
    <text evidence="6">The sequence shown here is derived from an EMBL/GenBank/DDBJ whole genome shotgun (WGS) entry which is preliminary data.</text>
</comment>
<feature type="chain" id="PRO_5043584674" evidence="5">
    <location>
        <begin position="21"/>
        <end position="768"/>
    </location>
</feature>
<gene>
    <name evidence="6" type="ORF">CDAUBV1_LOCUS14082</name>
</gene>
<feature type="compositionally biased region" description="Gly residues" evidence="3">
    <location>
        <begin position="717"/>
        <end position="727"/>
    </location>
</feature>
<dbReference type="Gene3D" id="3.80.10.10">
    <property type="entry name" value="Ribonuclease Inhibitor"/>
    <property type="match status" value="2"/>
</dbReference>
<sequence length="768" mass="84985">MFSFIVSFILVFGIYQSIYAHNQQIQREPCTCDFSNIAGNCVCTNLTVRTLDELTVMYPDLCPKDAVIHQLYFAHLPQLHNISDITAGSTSGTSCGWNEVLNLTLADTGIRQLQNISFANFSRLTSLNISHNAQLGSYGNGIFQDLGTHLTILIAKSNPVRSLTKDVFAGMSALTTLILSDNKIGYIETGVFSQNCCAQIRELRLDRNILTVLDADNLNGLYSLEILDLRNNPLQHLDSAVFSPCAPTLTELYMSHNDQTPFGGFDSPEPELFSQLSRLTVLHMIELKLKNLTSDTFRGLNKLRELSLRGNRLIQLPPDVFSSLKKLEYLDLSANWLICISSSLNPEEQSDFLSGIRLRWLDLSWNRLTHLNHLSARSLGLFDAAFPSDSRLVLNLTANPWQQIDEDTFCHPNQPVLIRPTDFVVGPVPTVPFGAWRTSLGLWYARVTWPYGPFSLIGPNSRVFGLMLNDENTERLRHTTAEEQQQYNFDTVLYGTSDALKRCQELKVNGRIETAGNSTQGPVIPDEVKEVRRPSATLVAFSLSSYCPRLPIHKLEDWELSRLKVSNLVDAYDTLSGSPLRAIEKGSRLYLLIIVGVCITFLLIALTVIMCYRAWSRRTSQKCVEHDLEGCPTGLTLEGTTEKHLLLKHQRTLNNGNIDVDKQHSPTQTSVGKSAPNTNPVHPNARLTSATVINGSAITERQVNSYCADSTHGTVVNGGGGGEGAGGTQPHSSVTPAGRGHFRSGRPKSDSEANSLDETHKLTAFGIV</sequence>
<feature type="compositionally biased region" description="Basic and acidic residues" evidence="3">
    <location>
        <begin position="747"/>
        <end position="756"/>
    </location>
</feature>
<keyword evidence="4" id="KW-0812">Transmembrane</keyword>
<evidence type="ECO:0000313" key="7">
    <source>
        <dbReference type="Proteomes" id="UP001497525"/>
    </source>
</evidence>
<dbReference type="Proteomes" id="UP001497525">
    <property type="component" value="Unassembled WGS sequence"/>
</dbReference>
<dbReference type="GO" id="GO:0005886">
    <property type="term" value="C:plasma membrane"/>
    <property type="evidence" value="ECO:0007669"/>
    <property type="project" value="TreeGrafter"/>
</dbReference>
<proteinExistence type="predicted"/>
<dbReference type="InterPro" id="IPR001611">
    <property type="entry name" value="Leu-rich_rpt"/>
</dbReference>
<keyword evidence="1" id="KW-0433">Leucine-rich repeat</keyword>
<keyword evidence="4" id="KW-0472">Membrane</keyword>
<protein>
    <submittedName>
        <fullName evidence="6">Uncharacterized protein</fullName>
    </submittedName>
</protein>
<dbReference type="AlphaFoldDB" id="A0AAV2TNN5"/>
<reference evidence="6" key="1">
    <citation type="submission" date="2024-06" db="EMBL/GenBank/DDBJ databases">
        <authorList>
            <person name="Liu X."/>
            <person name="Lenzi L."/>
            <person name="Haldenby T S."/>
            <person name="Uol C."/>
        </authorList>
    </citation>
    <scope>NUCLEOTIDE SEQUENCE</scope>
</reference>
<dbReference type="InterPro" id="IPR050541">
    <property type="entry name" value="LRR_TM_domain-containing"/>
</dbReference>
<evidence type="ECO:0000256" key="1">
    <source>
        <dbReference type="ARBA" id="ARBA00022614"/>
    </source>
</evidence>
<feature type="region of interest" description="Disordered" evidence="3">
    <location>
        <begin position="717"/>
        <end position="756"/>
    </location>
</feature>
<keyword evidence="4" id="KW-1133">Transmembrane helix</keyword>
<keyword evidence="2" id="KW-0677">Repeat</keyword>
<keyword evidence="5" id="KW-0732">Signal</keyword>